<reference evidence="4" key="1">
    <citation type="submission" date="2023-02" db="EMBL/GenBank/DDBJ databases">
        <title>Genome of toxic invasive species Heracleum sosnowskyi carries increased number of genes despite the absence of recent whole-genome duplications.</title>
        <authorList>
            <person name="Schelkunov M."/>
            <person name="Shtratnikova V."/>
            <person name="Makarenko M."/>
            <person name="Klepikova A."/>
            <person name="Omelchenko D."/>
            <person name="Novikova G."/>
            <person name="Obukhova E."/>
            <person name="Bogdanov V."/>
            <person name="Penin A."/>
            <person name="Logacheva M."/>
        </authorList>
    </citation>
    <scope>NUCLEOTIDE SEQUENCE</scope>
    <source>
        <strain evidence="4">Hsosn_3</strain>
        <tissue evidence="4">Leaf</tissue>
    </source>
</reference>
<comment type="caution">
    <text evidence="4">The sequence shown here is derived from an EMBL/GenBank/DDBJ whole genome shotgun (WGS) entry which is preliminary data.</text>
</comment>
<proteinExistence type="predicted"/>
<dbReference type="Pfam" id="PF13041">
    <property type="entry name" value="PPR_2"/>
    <property type="match status" value="1"/>
</dbReference>
<feature type="compositionally biased region" description="Acidic residues" evidence="3">
    <location>
        <begin position="62"/>
        <end position="75"/>
    </location>
</feature>
<keyword evidence="1" id="KW-0677">Repeat</keyword>
<accession>A0AAD8MG82</accession>
<dbReference type="InterPro" id="IPR002885">
    <property type="entry name" value="PPR_rpt"/>
</dbReference>
<evidence type="ECO:0000313" key="5">
    <source>
        <dbReference type="Proteomes" id="UP001237642"/>
    </source>
</evidence>
<dbReference type="Proteomes" id="UP001237642">
    <property type="component" value="Unassembled WGS sequence"/>
</dbReference>
<dbReference type="PROSITE" id="PS51375">
    <property type="entry name" value="PPR"/>
    <property type="match status" value="1"/>
</dbReference>
<evidence type="ECO:0000256" key="2">
    <source>
        <dbReference type="PROSITE-ProRule" id="PRU00708"/>
    </source>
</evidence>
<feature type="repeat" description="PPR" evidence="2">
    <location>
        <begin position="110"/>
        <end position="144"/>
    </location>
</feature>
<gene>
    <name evidence="4" type="ORF">POM88_038288</name>
</gene>
<dbReference type="NCBIfam" id="TIGR00756">
    <property type="entry name" value="PPR"/>
    <property type="match status" value="1"/>
</dbReference>
<dbReference type="Gene3D" id="1.25.40.10">
    <property type="entry name" value="Tetratricopeptide repeat domain"/>
    <property type="match status" value="1"/>
</dbReference>
<dbReference type="AlphaFoldDB" id="A0AAD8MG82"/>
<organism evidence="4 5">
    <name type="scientific">Heracleum sosnowskyi</name>
    <dbReference type="NCBI Taxonomy" id="360622"/>
    <lineage>
        <taxon>Eukaryota</taxon>
        <taxon>Viridiplantae</taxon>
        <taxon>Streptophyta</taxon>
        <taxon>Embryophyta</taxon>
        <taxon>Tracheophyta</taxon>
        <taxon>Spermatophyta</taxon>
        <taxon>Magnoliopsida</taxon>
        <taxon>eudicotyledons</taxon>
        <taxon>Gunneridae</taxon>
        <taxon>Pentapetalae</taxon>
        <taxon>asterids</taxon>
        <taxon>campanulids</taxon>
        <taxon>Apiales</taxon>
        <taxon>Apiaceae</taxon>
        <taxon>Apioideae</taxon>
        <taxon>apioid superclade</taxon>
        <taxon>Tordylieae</taxon>
        <taxon>Tordyliinae</taxon>
        <taxon>Heracleum</taxon>
    </lineage>
</organism>
<evidence type="ECO:0000313" key="4">
    <source>
        <dbReference type="EMBL" id="KAK1372196.1"/>
    </source>
</evidence>
<evidence type="ECO:0000256" key="1">
    <source>
        <dbReference type="ARBA" id="ARBA00022737"/>
    </source>
</evidence>
<reference evidence="4" key="2">
    <citation type="submission" date="2023-05" db="EMBL/GenBank/DDBJ databases">
        <authorList>
            <person name="Schelkunov M.I."/>
        </authorList>
    </citation>
    <scope>NUCLEOTIDE SEQUENCE</scope>
    <source>
        <strain evidence="4">Hsosn_3</strain>
        <tissue evidence="4">Leaf</tissue>
    </source>
</reference>
<sequence>MNDMNGRDDHVFSDEEFEEIRKTSRLEEERLDEQRNEQGENYAYSGSDSGSSYESGHLDGVSSDESDDEFEEEEEFTRLGDDFERPPLQPVFDVATDIVYDMLSNSMSPDFLTYKTLLEGLCMEGMGDEAFQLLDDFRKRDHMMKENTYKMLLSGLHFISRE</sequence>
<dbReference type="EMBL" id="JAUIZM010000008">
    <property type="protein sequence ID" value="KAK1372196.1"/>
    <property type="molecule type" value="Genomic_DNA"/>
</dbReference>
<keyword evidence="5" id="KW-1185">Reference proteome</keyword>
<evidence type="ECO:0000256" key="3">
    <source>
        <dbReference type="SAM" id="MobiDB-lite"/>
    </source>
</evidence>
<feature type="compositionally biased region" description="Basic and acidic residues" evidence="3">
    <location>
        <begin position="76"/>
        <end position="85"/>
    </location>
</feature>
<feature type="compositionally biased region" description="Low complexity" evidence="3">
    <location>
        <begin position="42"/>
        <end position="55"/>
    </location>
</feature>
<feature type="compositionally biased region" description="Basic and acidic residues" evidence="3">
    <location>
        <begin position="1"/>
        <end position="38"/>
    </location>
</feature>
<dbReference type="InterPro" id="IPR011990">
    <property type="entry name" value="TPR-like_helical_dom_sf"/>
</dbReference>
<protein>
    <submittedName>
        <fullName evidence="4">Uncharacterized protein</fullName>
    </submittedName>
</protein>
<feature type="region of interest" description="Disordered" evidence="3">
    <location>
        <begin position="1"/>
        <end position="87"/>
    </location>
</feature>
<name>A0AAD8MG82_9APIA</name>